<keyword evidence="5" id="KW-1278">Translocase</keyword>
<dbReference type="InterPro" id="IPR023298">
    <property type="entry name" value="ATPase_P-typ_TM_dom_sf"/>
</dbReference>
<dbReference type="EC" id="3.6.3.-" evidence="11"/>
<dbReference type="InterPro" id="IPR001757">
    <property type="entry name" value="P_typ_ATPase"/>
</dbReference>
<evidence type="ECO:0000256" key="5">
    <source>
        <dbReference type="ARBA" id="ARBA00022967"/>
    </source>
</evidence>
<dbReference type="InterPro" id="IPR004014">
    <property type="entry name" value="ATPase_P-typ_cation-transptr_N"/>
</dbReference>
<feature type="transmembrane region" description="Helical" evidence="9">
    <location>
        <begin position="720"/>
        <end position="744"/>
    </location>
</feature>
<feature type="transmembrane region" description="Helical" evidence="9">
    <location>
        <begin position="680"/>
        <end position="699"/>
    </location>
</feature>
<dbReference type="NCBIfam" id="TIGR01494">
    <property type="entry name" value="ATPase_P-type"/>
    <property type="match status" value="2"/>
</dbReference>
<dbReference type="SUPFAM" id="SSF81653">
    <property type="entry name" value="Calcium ATPase, transduction domain A"/>
    <property type="match status" value="1"/>
</dbReference>
<dbReference type="SUPFAM" id="SSF56784">
    <property type="entry name" value="HAD-like"/>
    <property type="match status" value="1"/>
</dbReference>
<feature type="transmembrane region" description="Helical" evidence="9">
    <location>
        <begin position="817"/>
        <end position="834"/>
    </location>
</feature>
<evidence type="ECO:0000256" key="3">
    <source>
        <dbReference type="ARBA" id="ARBA00022741"/>
    </source>
</evidence>
<evidence type="ECO:0000256" key="9">
    <source>
        <dbReference type="SAM" id="Phobius"/>
    </source>
</evidence>
<evidence type="ECO:0000256" key="4">
    <source>
        <dbReference type="ARBA" id="ARBA00022840"/>
    </source>
</evidence>
<feature type="transmembrane region" description="Helical" evidence="9">
    <location>
        <begin position="61"/>
        <end position="94"/>
    </location>
</feature>
<dbReference type="Proteomes" id="UP000517916">
    <property type="component" value="Unassembled WGS sequence"/>
</dbReference>
<feature type="transmembrane region" description="Helical" evidence="9">
    <location>
        <begin position="750"/>
        <end position="771"/>
    </location>
</feature>
<comment type="catalytic activity">
    <reaction evidence="8">
        <text>ATP + H2O = ADP + phosphate + H(+)</text>
        <dbReference type="Rhea" id="RHEA:13065"/>
        <dbReference type="ChEBI" id="CHEBI:15377"/>
        <dbReference type="ChEBI" id="CHEBI:15378"/>
        <dbReference type="ChEBI" id="CHEBI:30616"/>
        <dbReference type="ChEBI" id="CHEBI:43474"/>
        <dbReference type="ChEBI" id="CHEBI:456216"/>
    </reaction>
</comment>
<dbReference type="EMBL" id="JACJID010000010">
    <property type="protein sequence ID" value="MBA8932020.1"/>
    <property type="molecule type" value="Genomic_DNA"/>
</dbReference>
<organism evidence="11 12">
    <name type="scientific">Kutzneria viridogrisea</name>
    <dbReference type="NCBI Taxonomy" id="47990"/>
    <lineage>
        <taxon>Bacteria</taxon>
        <taxon>Bacillati</taxon>
        <taxon>Actinomycetota</taxon>
        <taxon>Actinomycetes</taxon>
        <taxon>Pseudonocardiales</taxon>
        <taxon>Pseudonocardiaceae</taxon>
        <taxon>Kutzneria</taxon>
    </lineage>
</organism>
<evidence type="ECO:0000313" key="11">
    <source>
        <dbReference type="EMBL" id="MBA8932020.1"/>
    </source>
</evidence>
<evidence type="ECO:0000259" key="10">
    <source>
        <dbReference type="SMART" id="SM00831"/>
    </source>
</evidence>
<feature type="transmembrane region" description="Helical" evidence="9">
    <location>
        <begin position="270"/>
        <end position="299"/>
    </location>
</feature>
<comment type="subcellular location">
    <subcellularLocation>
        <location evidence="1">Cell membrane</location>
        <topology evidence="1">Multi-pass membrane protein</topology>
    </subcellularLocation>
</comment>
<dbReference type="SFLD" id="SFLDG00002">
    <property type="entry name" value="C1.7:_P-type_atpase_like"/>
    <property type="match status" value="1"/>
</dbReference>
<dbReference type="GO" id="GO:0016787">
    <property type="term" value="F:hydrolase activity"/>
    <property type="evidence" value="ECO:0007669"/>
    <property type="project" value="UniProtKB-KW"/>
</dbReference>
<dbReference type="Gene3D" id="3.40.1110.10">
    <property type="entry name" value="Calcium-transporting ATPase, cytoplasmic domain N"/>
    <property type="match status" value="1"/>
</dbReference>
<protein>
    <submittedName>
        <fullName evidence="11">Cation-transporting ATPase F</fullName>
        <ecNumber evidence="11">3.6.3.-</ecNumber>
    </submittedName>
</protein>
<proteinExistence type="predicted"/>
<evidence type="ECO:0000256" key="7">
    <source>
        <dbReference type="ARBA" id="ARBA00023136"/>
    </source>
</evidence>
<dbReference type="PROSITE" id="PS00154">
    <property type="entry name" value="ATPASE_E1_E2"/>
    <property type="match status" value="1"/>
</dbReference>
<dbReference type="PRINTS" id="PR00120">
    <property type="entry name" value="HATPASE"/>
</dbReference>
<dbReference type="RefSeq" id="WP_182840595.1">
    <property type="nucleotide sequence ID" value="NZ_BAAABQ010000049.1"/>
</dbReference>
<keyword evidence="11" id="KW-0378">Hydrolase</keyword>
<dbReference type="Gene3D" id="3.40.50.1000">
    <property type="entry name" value="HAD superfamily/HAD-like"/>
    <property type="match status" value="1"/>
</dbReference>
<feature type="transmembrane region" description="Helical" evidence="9">
    <location>
        <begin position="245"/>
        <end position="264"/>
    </location>
</feature>
<dbReference type="InterPro" id="IPR018303">
    <property type="entry name" value="ATPase_P-typ_P_site"/>
</dbReference>
<feature type="transmembrane region" description="Helical" evidence="9">
    <location>
        <begin position="783"/>
        <end position="805"/>
    </location>
</feature>
<dbReference type="Pfam" id="PF13246">
    <property type="entry name" value="Cation_ATPase"/>
    <property type="match status" value="1"/>
</dbReference>
<dbReference type="InterPro" id="IPR044492">
    <property type="entry name" value="P_typ_ATPase_HD_dom"/>
</dbReference>
<dbReference type="SFLD" id="SFLDF00027">
    <property type="entry name" value="p-type_atpase"/>
    <property type="match status" value="1"/>
</dbReference>
<name>A0ABR6BYN4_9PSEU</name>
<gene>
    <name evidence="11" type="ORF">BC739_009279</name>
</gene>
<dbReference type="InterPro" id="IPR023214">
    <property type="entry name" value="HAD_sf"/>
</dbReference>
<dbReference type="InterPro" id="IPR006068">
    <property type="entry name" value="ATPase_P-typ_cation-transptr_C"/>
</dbReference>
<dbReference type="InterPro" id="IPR036412">
    <property type="entry name" value="HAD-like_sf"/>
</dbReference>
<dbReference type="InterPro" id="IPR008250">
    <property type="entry name" value="ATPase_P-typ_transduc_dom_A_sf"/>
</dbReference>
<evidence type="ECO:0000256" key="6">
    <source>
        <dbReference type="ARBA" id="ARBA00022989"/>
    </source>
</evidence>
<dbReference type="Pfam" id="PF00690">
    <property type="entry name" value="Cation_ATPase_N"/>
    <property type="match status" value="1"/>
</dbReference>
<evidence type="ECO:0000313" key="12">
    <source>
        <dbReference type="Proteomes" id="UP000517916"/>
    </source>
</evidence>
<keyword evidence="4" id="KW-0067">ATP-binding</keyword>
<dbReference type="Pfam" id="PF00122">
    <property type="entry name" value="E1-E2_ATPase"/>
    <property type="match status" value="1"/>
</dbReference>
<dbReference type="Gene3D" id="1.20.1110.10">
    <property type="entry name" value="Calcium-transporting ATPase, transmembrane domain"/>
    <property type="match status" value="2"/>
</dbReference>
<dbReference type="InterPro" id="IPR059000">
    <property type="entry name" value="ATPase_P-type_domA"/>
</dbReference>
<keyword evidence="2 9" id="KW-0812">Transmembrane</keyword>
<keyword evidence="6 9" id="KW-1133">Transmembrane helix</keyword>
<dbReference type="InterPro" id="IPR023299">
    <property type="entry name" value="ATPase_P-typ_cyto_dom_N"/>
</dbReference>
<evidence type="ECO:0000256" key="1">
    <source>
        <dbReference type="ARBA" id="ARBA00004651"/>
    </source>
</evidence>
<dbReference type="Pfam" id="PF08282">
    <property type="entry name" value="Hydrolase_3"/>
    <property type="match status" value="1"/>
</dbReference>
<reference evidence="11 12" key="1">
    <citation type="submission" date="2020-08" db="EMBL/GenBank/DDBJ databases">
        <title>Genomic Encyclopedia of Archaeal and Bacterial Type Strains, Phase II (KMG-II): from individual species to whole genera.</title>
        <authorList>
            <person name="Goeker M."/>
        </authorList>
    </citation>
    <scope>NUCLEOTIDE SEQUENCE [LARGE SCALE GENOMIC DNA]</scope>
    <source>
        <strain evidence="11 12">DSM 43850</strain>
    </source>
</reference>
<comment type="caution">
    <text evidence="11">The sequence shown here is derived from an EMBL/GenBank/DDBJ whole genome shotgun (WGS) entry which is preliminary data.</text>
</comment>
<dbReference type="PRINTS" id="PR00119">
    <property type="entry name" value="CATATPASE"/>
</dbReference>
<dbReference type="SUPFAM" id="SSF81665">
    <property type="entry name" value="Calcium ATPase, transmembrane domain M"/>
    <property type="match status" value="1"/>
</dbReference>
<keyword evidence="12" id="KW-1185">Reference proteome</keyword>
<keyword evidence="7 9" id="KW-0472">Membrane</keyword>
<dbReference type="Pfam" id="PF00689">
    <property type="entry name" value="Cation_ATPase_C"/>
    <property type="match status" value="1"/>
</dbReference>
<dbReference type="SFLD" id="SFLDS00003">
    <property type="entry name" value="Haloacid_Dehalogenase"/>
    <property type="match status" value="1"/>
</dbReference>
<dbReference type="PANTHER" id="PTHR42861">
    <property type="entry name" value="CALCIUM-TRANSPORTING ATPASE"/>
    <property type="match status" value="1"/>
</dbReference>
<sequence length="845" mass="87439">MSGSPIVDGGGGREVAAAAAPTGLSSQEAALRLTAHGPNLLPAPPRPGAFAGFLQQLRDPLVYVLLAAAAVSVLLGQPVDASVILGVVLVNAVIGQVQRARAEHALAALVRMCPTWVRALRDGVVTRVRAEDLVPGDAVLLAPGDQVPADCRVLTATGLLVNESALTGESVPVLKQPGDLPPGTPVADRTDMVHAGTLVTGGDGTVLVTATGGDTELGAISDLVAAARPPVTPLTRQLARFSRQLALAITVLAAVTFVVGLLRGQPVGEVFTAAVAMAVGAIPEGLPAAVTIVLAVGVVRMAGRHAIVRRLPAAETLGSTTVICTDKTGTLTANRMTARTVLAEDEHECLLAGVLCNDAAIGSDAEVIGDPTEGALLGAASSAGLSVERVRARYPRLASLPFDASAQLMVTVHDGPAGLVGYVKGAPERVLPLCDRELGPNEVIGPVRTAVAYTRAEQEAARGLRVLALARFTPQSVEDLIPHNLVLVGFQAMLDPARPEAIAAVAACREAGVEVKMITGDHAATARAVATEFGLLGPEDTVLSGPEVGRADEEELLAAKVLARVSPEQKLRLVELLQRRGHVVAMTGDGVNDAPALRRADIGVAMGLTGTDAAKLAADVVLADDNFASVEAAVEQGRAVYDNLRKFIAWTLPTNIAEGVVLMVAVLAGVTLPLLPVQVLWINMTTAVLLGLPLAFESVEPGVMARPPRPPGRSLLSGDLVRRIVLVGLLLVTASFAAFQWQLWTGASAAAARTTAMAVFVVAQIGYLLSCRSLDHLRAVGRNWWLIGGVGLMALLQAAITFLPVGNELFHTAPPSTGAWLVVAVIGAATYLVAQADKLLWAPRR</sequence>
<dbReference type="Gene3D" id="2.70.150.10">
    <property type="entry name" value="Calcium-transporting ATPase, cytoplasmic transduction domain A"/>
    <property type="match status" value="1"/>
</dbReference>
<feature type="domain" description="Cation-transporting P-type ATPase N-terminal" evidence="10">
    <location>
        <begin position="9"/>
        <end position="77"/>
    </location>
</feature>
<dbReference type="SMART" id="SM00831">
    <property type="entry name" value="Cation_ATPase_N"/>
    <property type="match status" value="1"/>
</dbReference>
<keyword evidence="3" id="KW-0547">Nucleotide-binding</keyword>
<feature type="transmembrane region" description="Helical" evidence="9">
    <location>
        <begin position="647"/>
        <end position="668"/>
    </location>
</feature>
<evidence type="ECO:0000256" key="2">
    <source>
        <dbReference type="ARBA" id="ARBA00022692"/>
    </source>
</evidence>
<evidence type="ECO:0000256" key="8">
    <source>
        <dbReference type="ARBA" id="ARBA00049360"/>
    </source>
</evidence>
<accession>A0ABR6BYN4</accession>